<gene>
    <name evidence="6" type="ORF">CVT25_011635</name>
</gene>
<feature type="region of interest" description="Disordered" evidence="4">
    <location>
        <begin position="1124"/>
        <end position="1178"/>
    </location>
</feature>
<dbReference type="EMBL" id="NHYD01003421">
    <property type="protein sequence ID" value="PPQ78352.1"/>
    <property type="molecule type" value="Genomic_DNA"/>
</dbReference>
<feature type="compositionally biased region" description="Low complexity" evidence="4">
    <location>
        <begin position="1002"/>
        <end position="1013"/>
    </location>
</feature>
<feature type="compositionally biased region" description="Acidic residues" evidence="4">
    <location>
        <begin position="75"/>
        <end position="94"/>
    </location>
</feature>
<feature type="region of interest" description="Disordered" evidence="4">
    <location>
        <begin position="912"/>
        <end position="1019"/>
    </location>
</feature>
<feature type="compositionally biased region" description="Polar residues" evidence="4">
    <location>
        <begin position="949"/>
        <end position="972"/>
    </location>
</feature>
<dbReference type="InterPro" id="IPR052066">
    <property type="entry name" value="Glycosphingolipid_Hydrolases"/>
</dbReference>
<dbReference type="PANTHER" id="PTHR31308:SF6">
    <property type="entry name" value="GLYCOSIDE HYDROLASE FAMILY 5 C-TERMINAL DOMAIN-CONTAINING PROTEIN"/>
    <property type="match status" value="1"/>
</dbReference>
<comment type="similarity">
    <text evidence="1">Belongs to the glycosyl hydrolase 5 (cellulase A) family.</text>
</comment>
<keyword evidence="7" id="KW-1185">Reference proteome</keyword>
<dbReference type="GO" id="GO:1904462">
    <property type="term" value="P:ergosteryl 3-beta-D-glucoside catabolic process"/>
    <property type="evidence" value="ECO:0007669"/>
    <property type="project" value="TreeGrafter"/>
</dbReference>
<evidence type="ECO:0000313" key="7">
    <source>
        <dbReference type="Proteomes" id="UP000283269"/>
    </source>
</evidence>
<feature type="compositionally biased region" description="Low complexity" evidence="4">
    <location>
        <begin position="1226"/>
        <end position="1237"/>
    </location>
</feature>
<feature type="region of interest" description="Disordered" evidence="4">
    <location>
        <begin position="1077"/>
        <end position="1105"/>
    </location>
</feature>
<feature type="compositionally biased region" description="Low complexity" evidence="4">
    <location>
        <begin position="846"/>
        <end position="862"/>
    </location>
</feature>
<feature type="region of interest" description="Disordered" evidence="4">
    <location>
        <begin position="676"/>
        <end position="696"/>
    </location>
</feature>
<feature type="compositionally biased region" description="Basic residues" evidence="4">
    <location>
        <begin position="1345"/>
        <end position="1364"/>
    </location>
</feature>
<organism evidence="6 7">
    <name type="scientific">Psilocybe cyanescens</name>
    <dbReference type="NCBI Taxonomy" id="93625"/>
    <lineage>
        <taxon>Eukaryota</taxon>
        <taxon>Fungi</taxon>
        <taxon>Dikarya</taxon>
        <taxon>Basidiomycota</taxon>
        <taxon>Agaricomycotina</taxon>
        <taxon>Agaricomycetes</taxon>
        <taxon>Agaricomycetidae</taxon>
        <taxon>Agaricales</taxon>
        <taxon>Agaricineae</taxon>
        <taxon>Strophariaceae</taxon>
        <taxon>Psilocybe</taxon>
    </lineage>
</organism>
<sequence>MPQVPRTSPATGLPTPRSFVHTTAFAFVDTHGRTLLLRGVNLSGASKAPAGRLSHVLEDFWESAGAEEDADCWYGEGEEEDGESAVIDSDDDDEGGRGSDSDRGSSRSSSRRSGKGKGREKLSFVGRPLRLEDGSADVHLARLRGWGFNLLRFPFTWESLEHEGPGKYDYEFMDYTIQVLSKCKEYGFRVYMDPHQDTWSRFSGGSGAPFWTLPACGINPRHITATQAALLHCEYPSPYSAHGPSPATLPAMAWSTNYGRLLSQTVFTLFFAGRDFAPNCIIDGVNIQDYLQGHYIEAVGRLVDRIRAHDDALVAQGLCARGEGLLDACVIGWDSMNEPFEGLCGWGDLSVNPTEQGSTLKKGTYPTPAQSLRLGMGQKQTVEHWTFGAMGPARDGVVEIDPKGKKVWADPAALPPDADADPLDSTSAYTGGELPDGTHPRWGWTRDVSRWPLGTCVWAQHGVWDVATGFVLRPAYFATHPATGLEVEFLSDYWKPHWLAYAARVRRSHPEGVVFVQPPVFAIPPQFTEAELGGRTAYAPHYYDGLTLVTRHWNWFNADALGLLRGKYTSALRAVKLGEGAIRRSLHEQLGYLQNDVAAPACSGDGGGGGTLGGIEGRGYPTVIGEIGTPFDMDGKRAYGWTDGGRHQGDYGAQEKALDASLQACDAWMLLKGRDREREREGSGKEGGGRADGSNGRGDSLNWTVWTYVPDDHSHAWGDGWNMEDLSLWSVDDVVQENEDQAADADTQSGECCCCCCGEAEDAEDADAQRHQSGSGEGVYSEMMQDMRRADEETLHSRAVLLMDGEREANALANLAGAGAHASSTHACACSSSRRRERRERKKLSRANTKADNTNANSNANSKADKQQQQKQMFRQQQPGRSLPMTAALSSLTLATLGSSTSLGMDLHAISQTQRQRLNRSQSQQQGGGIGGNGAGGRGREGRPRSQSKVSVASTASFGSMDSASTDGSSLVQHRHGHGHKHHRRSCPHHRHHTRSAHALDQQDQPQSPTPSTAIPPALARLGYSPNPYTFLTNGARAVRAFARPWPVAVVGRAVDVRFEIGKGVFKMVVWVGWEDRPPPSRAFDDGTGAGAEAEEDDGEEGREKRMPTEVFLPLVHYAHPRLLESPGSSKEKGSKKKNNVVLADERGRGGYPPTASMASLVAPHDGDGNGEVGGRGMSLESSVTLAPLHMHGLKPVLSKSSSSSDEDSPSPSPTAAPPGTGGRGPAPVSMTASSTGTTAATLVNTPTPALASCTASTSSSATATTTVNPSTSPNTHTGTGINITNNGVPAPLLISNTTADPLIDVEVSVSGGRYAVRGQSVLWWYDIPKEGEARREYVMEVKRRGGAMKRPPTKTKAKARKKNAQGAAGCSSASASVMSFFAGAGSREKFGDDKEREKRRRERKSRTCCESLCDEQGGLLGGCVIA</sequence>
<feature type="region of interest" description="Disordered" evidence="4">
    <location>
        <begin position="1345"/>
        <end position="1371"/>
    </location>
</feature>
<keyword evidence="3" id="KW-0326">Glycosidase</keyword>
<dbReference type="Gene3D" id="3.20.20.80">
    <property type="entry name" value="Glycosidases"/>
    <property type="match status" value="1"/>
</dbReference>
<dbReference type="PANTHER" id="PTHR31308">
    <property type="match status" value="1"/>
</dbReference>
<dbReference type="Proteomes" id="UP000283269">
    <property type="component" value="Unassembled WGS sequence"/>
</dbReference>
<dbReference type="GO" id="GO:0000272">
    <property type="term" value="P:polysaccharide catabolic process"/>
    <property type="evidence" value="ECO:0007669"/>
    <property type="project" value="InterPro"/>
</dbReference>
<feature type="compositionally biased region" description="Basic and acidic residues" evidence="4">
    <location>
        <begin position="676"/>
        <end position="689"/>
    </location>
</feature>
<feature type="compositionally biased region" description="Gly residues" evidence="4">
    <location>
        <begin position="926"/>
        <end position="937"/>
    </location>
</feature>
<dbReference type="InParanoid" id="A0A409WIM5"/>
<feature type="region of interest" description="Disordered" evidence="4">
    <location>
        <begin position="1196"/>
        <end position="1237"/>
    </location>
</feature>
<evidence type="ECO:0000313" key="6">
    <source>
        <dbReference type="EMBL" id="PPQ78352.1"/>
    </source>
</evidence>
<evidence type="ECO:0000256" key="1">
    <source>
        <dbReference type="ARBA" id="ARBA00005641"/>
    </source>
</evidence>
<feature type="compositionally biased region" description="Low complexity" evidence="4">
    <location>
        <begin position="869"/>
        <end position="878"/>
    </location>
</feature>
<keyword evidence="2" id="KW-0378">Hydrolase</keyword>
<name>A0A409WIM5_PSICY</name>
<feature type="region of interest" description="Disordered" evidence="4">
    <location>
        <begin position="826"/>
        <end position="881"/>
    </location>
</feature>
<evidence type="ECO:0000256" key="3">
    <source>
        <dbReference type="ARBA" id="ARBA00023295"/>
    </source>
</evidence>
<feature type="domain" description="Glycoside hydrolase family 5" evidence="5">
    <location>
        <begin position="141"/>
        <end position="199"/>
    </location>
</feature>
<dbReference type="GO" id="GO:0050295">
    <property type="term" value="F:steryl-beta-glucosidase activity"/>
    <property type="evidence" value="ECO:0007669"/>
    <property type="project" value="TreeGrafter"/>
</dbReference>
<accession>A0A409WIM5</accession>
<dbReference type="Pfam" id="PF00150">
    <property type="entry name" value="Cellulase"/>
    <property type="match status" value="1"/>
</dbReference>
<feature type="region of interest" description="Disordered" evidence="4">
    <location>
        <begin position="75"/>
        <end position="121"/>
    </location>
</feature>
<dbReference type="OrthoDB" id="9971853at2759"/>
<feature type="region of interest" description="Disordered" evidence="4">
    <location>
        <begin position="1251"/>
        <end position="1284"/>
    </location>
</feature>
<feature type="compositionally biased region" description="Basic residues" evidence="4">
    <location>
        <begin position="833"/>
        <end position="845"/>
    </location>
</feature>
<dbReference type="SUPFAM" id="SSF51445">
    <property type="entry name" value="(Trans)glycosidases"/>
    <property type="match status" value="1"/>
</dbReference>
<evidence type="ECO:0000259" key="5">
    <source>
        <dbReference type="Pfam" id="PF00150"/>
    </source>
</evidence>
<evidence type="ECO:0000256" key="4">
    <source>
        <dbReference type="SAM" id="MobiDB-lite"/>
    </source>
</evidence>
<proteinExistence type="inferred from homology"/>
<reference evidence="6 7" key="1">
    <citation type="journal article" date="2018" name="Evol. Lett.">
        <title>Horizontal gene cluster transfer increased hallucinogenic mushroom diversity.</title>
        <authorList>
            <person name="Reynolds H.T."/>
            <person name="Vijayakumar V."/>
            <person name="Gluck-Thaler E."/>
            <person name="Korotkin H.B."/>
            <person name="Matheny P.B."/>
            <person name="Slot J.C."/>
        </authorList>
    </citation>
    <scope>NUCLEOTIDE SEQUENCE [LARGE SCALE GENOMIC DNA]</scope>
    <source>
        <strain evidence="6 7">2631</strain>
    </source>
</reference>
<dbReference type="InterPro" id="IPR017853">
    <property type="entry name" value="GH"/>
</dbReference>
<comment type="caution">
    <text evidence="6">The sequence shown here is derived from an EMBL/GenBank/DDBJ whole genome shotgun (WGS) entry which is preliminary data.</text>
</comment>
<feature type="compositionally biased region" description="Basic residues" evidence="4">
    <location>
        <begin position="973"/>
        <end position="996"/>
    </location>
</feature>
<dbReference type="STRING" id="93625.A0A409WIM5"/>
<dbReference type="InterPro" id="IPR001547">
    <property type="entry name" value="Glyco_hydro_5"/>
</dbReference>
<protein>
    <recommendedName>
        <fullName evidence="5">Glycoside hydrolase family 5 domain-containing protein</fullName>
    </recommendedName>
</protein>
<feature type="region of interest" description="Disordered" evidence="4">
    <location>
        <begin position="408"/>
        <end position="441"/>
    </location>
</feature>
<feature type="compositionally biased region" description="Low complexity" evidence="4">
    <location>
        <begin position="912"/>
        <end position="925"/>
    </location>
</feature>
<feature type="compositionally biased region" description="Basic and acidic residues" evidence="4">
    <location>
        <begin position="95"/>
        <end position="105"/>
    </location>
</feature>
<evidence type="ECO:0000256" key="2">
    <source>
        <dbReference type="ARBA" id="ARBA00022801"/>
    </source>
</evidence>